<dbReference type="InterPro" id="IPR016156">
    <property type="entry name" value="FAD/NAD-linked_Rdtase_dimer_sf"/>
</dbReference>
<protein>
    <recommendedName>
        <fullName evidence="1">Pyridine nucleotide-disulphide oxidoreductase dimerisation domain-containing protein</fullName>
    </recommendedName>
</protein>
<name>A0A6G7KCS5_9LACT</name>
<dbReference type="SUPFAM" id="SSF55424">
    <property type="entry name" value="FAD/NAD-linked reductases, dimerisation (C-terminal) domain"/>
    <property type="match status" value="1"/>
</dbReference>
<evidence type="ECO:0000313" key="3">
    <source>
        <dbReference type="Proteomes" id="UP000501451"/>
    </source>
</evidence>
<dbReference type="Proteomes" id="UP000501451">
    <property type="component" value="Chromosome"/>
</dbReference>
<dbReference type="EMBL" id="CP049740">
    <property type="protein sequence ID" value="QII83078.1"/>
    <property type="molecule type" value="Genomic_DNA"/>
</dbReference>
<dbReference type="AlphaFoldDB" id="A0A6G7KCS5"/>
<organism evidence="2 3">
    <name type="scientific">Jeotgalibaca arthritidis</name>
    <dbReference type="NCBI Taxonomy" id="1868794"/>
    <lineage>
        <taxon>Bacteria</taxon>
        <taxon>Bacillati</taxon>
        <taxon>Bacillota</taxon>
        <taxon>Bacilli</taxon>
        <taxon>Lactobacillales</taxon>
        <taxon>Carnobacteriaceae</taxon>
        <taxon>Jeotgalibaca</taxon>
    </lineage>
</organism>
<proteinExistence type="predicted"/>
<evidence type="ECO:0000313" key="2">
    <source>
        <dbReference type="EMBL" id="QII83078.1"/>
    </source>
</evidence>
<keyword evidence="3" id="KW-1185">Reference proteome</keyword>
<reference evidence="2 3" key="1">
    <citation type="journal article" date="2017" name="Int. J. Syst. Evol. Microbiol.">
        <title>Jeotgalibaca porci sp. nov. and Jeotgalibaca arthritidis sp. nov., isolated from pigs, and emended description of the genus Jeotgalibaca.</title>
        <authorList>
            <person name="Zamora L."/>
            <person name="Perez-Sancho M."/>
            <person name="Dominguez L."/>
            <person name="Fernandez-Garayzabal J.F."/>
            <person name="Vela A.I."/>
        </authorList>
    </citation>
    <scope>NUCLEOTIDE SEQUENCE [LARGE SCALE GENOMIC DNA]</scope>
    <source>
        <strain evidence="2 3">CECT 9157</strain>
    </source>
</reference>
<feature type="domain" description="Pyridine nucleotide-disulphide oxidoreductase dimerisation" evidence="1">
    <location>
        <begin position="2"/>
        <end position="61"/>
    </location>
</feature>
<gene>
    <name evidence="2" type="ORF">G7057_02150</name>
</gene>
<dbReference type="KEGG" id="jar:G7057_02150"/>
<dbReference type="Gene3D" id="3.30.390.30">
    <property type="match status" value="1"/>
</dbReference>
<evidence type="ECO:0000259" key="1">
    <source>
        <dbReference type="Pfam" id="PF02852"/>
    </source>
</evidence>
<dbReference type="PRINTS" id="PR00411">
    <property type="entry name" value="PNDRDTASEI"/>
</dbReference>
<dbReference type="Pfam" id="PF02852">
    <property type="entry name" value="Pyr_redox_dim"/>
    <property type="match status" value="1"/>
</dbReference>
<sequence length="79" mass="8369">MTGLIKLVINAQNQQIIGVHIVAENAGEVIYAGILDVKFGLTVEDLTDTMAPYLTMTEGLKLVALGYNNDVSKLSCSAG</sequence>
<accession>A0A6G7KCS5</accession>
<dbReference type="InterPro" id="IPR004099">
    <property type="entry name" value="Pyr_nucl-diS_OxRdtase_dimer"/>
</dbReference>